<dbReference type="InterPro" id="IPR004045">
    <property type="entry name" value="Glutathione_S-Trfase_N"/>
</dbReference>
<dbReference type="PROSITE" id="PS50405">
    <property type="entry name" value="GST_CTER"/>
    <property type="match status" value="1"/>
</dbReference>
<accession>A0A841L0D0</accession>
<dbReference type="PANTHER" id="PTHR44051:SF8">
    <property type="entry name" value="GLUTATHIONE S-TRANSFERASE GSTA"/>
    <property type="match status" value="1"/>
</dbReference>
<dbReference type="Gene3D" id="1.20.1050.10">
    <property type="match status" value="1"/>
</dbReference>
<sequence length="207" mass="23038">MMLYTAADPAPNPRRVHLFLAAKALELPRTELSLLKREHKLPETLARNPRGQVPFLELDDGRVLAETISICRYLDELHPEPPMFGTTPFERAETDMWIRRVESALGVPVGLVWQHGHPLTARLVTQIPEMAAQARLRVAEAMTWLDQQLGEGAWLAGARPTMADITLLTTLDFAGWIGLPLPETLPALQSWHGRATARFAAQPVTTS</sequence>
<evidence type="ECO:0000259" key="1">
    <source>
        <dbReference type="PROSITE" id="PS50404"/>
    </source>
</evidence>
<evidence type="ECO:0000313" key="4">
    <source>
        <dbReference type="Proteomes" id="UP000538147"/>
    </source>
</evidence>
<dbReference type="SFLD" id="SFLDG00358">
    <property type="entry name" value="Main_(cytGST)"/>
    <property type="match status" value="1"/>
</dbReference>
<dbReference type="Pfam" id="PF13410">
    <property type="entry name" value="GST_C_2"/>
    <property type="match status" value="1"/>
</dbReference>
<dbReference type="RefSeq" id="WP_184194703.1">
    <property type="nucleotide sequence ID" value="NZ_JACIIV010000003.1"/>
</dbReference>
<dbReference type="EMBL" id="JACIIV010000003">
    <property type="protein sequence ID" value="MBB6226279.1"/>
    <property type="molecule type" value="Genomic_DNA"/>
</dbReference>
<dbReference type="InterPro" id="IPR034345">
    <property type="entry name" value="Gtt2-like_N"/>
</dbReference>
<reference evidence="3 4" key="1">
    <citation type="submission" date="2020-08" db="EMBL/GenBank/DDBJ databases">
        <title>Genomic Encyclopedia of Type Strains, Phase IV (KMG-IV): sequencing the most valuable type-strain genomes for metagenomic binning, comparative biology and taxonomic classification.</title>
        <authorList>
            <person name="Goeker M."/>
        </authorList>
    </citation>
    <scope>NUCLEOTIDE SEQUENCE [LARGE SCALE GENOMIC DNA]</scope>
    <source>
        <strain evidence="3 4">DSM 102189</strain>
    </source>
</reference>
<dbReference type="PROSITE" id="PS50404">
    <property type="entry name" value="GST_NTER"/>
    <property type="match status" value="1"/>
</dbReference>
<dbReference type="PANTHER" id="PTHR44051">
    <property type="entry name" value="GLUTATHIONE S-TRANSFERASE-RELATED"/>
    <property type="match status" value="1"/>
</dbReference>
<keyword evidence="4" id="KW-1185">Reference proteome</keyword>
<organism evidence="3 4">
    <name type="scientific">Polymorphobacter multimanifer</name>
    <dbReference type="NCBI Taxonomy" id="1070431"/>
    <lineage>
        <taxon>Bacteria</taxon>
        <taxon>Pseudomonadati</taxon>
        <taxon>Pseudomonadota</taxon>
        <taxon>Alphaproteobacteria</taxon>
        <taxon>Sphingomonadales</taxon>
        <taxon>Sphingosinicellaceae</taxon>
        <taxon>Polymorphobacter</taxon>
    </lineage>
</organism>
<keyword evidence="3" id="KW-0808">Transferase</keyword>
<dbReference type="Proteomes" id="UP000538147">
    <property type="component" value="Unassembled WGS sequence"/>
</dbReference>
<evidence type="ECO:0000313" key="3">
    <source>
        <dbReference type="EMBL" id="MBB6226279.1"/>
    </source>
</evidence>
<dbReference type="InterPro" id="IPR040079">
    <property type="entry name" value="Glutathione_S-Trfase"/>
</dbReference>
<dbReference type="AlphaFoldDB" id="A0A841L0D0"/>
<proteinExistence type="predicted"/>
<dbReference type="SFLD" id="SFLDS00019">
    <property type="entry name" value="Glutathione_Transferase_(cytos"/>
    <property type="match status" value="1"/>
</dbReference>
<dbReference type="SUPFAM" id="SSF52833">
    <property type="entry name" value="Thioredoxin-like"/>
    <property type="match status" value="1"/>
</dbReference>
<dbReference type="SUPFAM" id="SSF47616">
    <property type="entry name" value="GST C-terminal domain-like"/>
    <property type="match status" value="1"/>
</dbReference>
<dbReference type="Gene3D" id="3.40.30.10">
    <property type="entry name" value="Glutaredoxin"/>
    <property type="match status" value="1"/>
</dbReference>
<gene>
    <name evidence="3" type="ORF">FHS79_000433</name>
</gene>
<name>A0A841L0D0_9SPHN</name>
<dbReference type="InterPro" id="IPR010987">
    <property type="entry name" value="Glutathione-S-Trfase_C-like"/>
</dbReference>
<feature type="domain" description="GST N-terminal" evidence="1">
    <location>
        <begin position="1"/>
        <end position="82"/>
    </location>
</feature>
<dbReference type="EC" id="2.5.1.18" evidence="3"/>
<dbReference type="InterPro" id="IPR036249">
    <property type="entry name" value="Thioredoxin-like_sf"/>
</dbReference>
<evidence type="ECO:0000259" key="2">
    <source>
        <dbReference type="PROSITE" id="PS50405"/>
    </source>
</evidence>
<dbReference type="CDD" id="cd03051">
    <property type="entry name" value="GST_N_GTT2_like"/>
    <property type="match status" value="1"/>
</dbReference>
<dbReference type="GO" id="GO:0004364">
    <property type="term" value="F:glutathione transferase activity"/>
    <property type="evidence" value="ECO:0007669"/>
    <property type="project" value="UniProtKB-EC"/>
</dbReference>
<protein>
    <submittedName>
        <fullName evidence="3">Glutathione S-transferase</fullName>
        <ecNumber evidence="3">2.5.1.18</ecNumber>
    </submittedName>
</protein>
<dbReference type="InterPro" id="IPR036282">
    <property type="entry name" value="Glutathione-S-Trfase_C_sf"/>
</dbReference>
<dbReference type="Pfam" id="PF13409">
    <property type="entry name" value="GST_N_2"/>
    <property type="match status" value="1"/>
</dbReference>
<feature type="domain" description="GST C-terminal" evidence="2">
    <location>
        <begin position="87"/>
        <end position="207"/>
    </location>
</feature>
<comment type="caution">
    <text evidence="3">The sequence shown here is derived from an EMBL/GenBank/DDBJ whole genome shotgun (WGS) entry which is preliminary data.</text>
</comment>